<keyword evidence="3" id="KW-0067">ATP-binding</keyword>
<dbReference type="Gene3D" id="3.30.930.10">
    <property type="entry name" value="Bira Bifunctional Protein, Domain 2"/>
    <property type="match status" value="1"/>
</dbReference>
<dbReference type="GO" id="GO:0005524">
    <property type="term" value="F:ATP binding"/>
    <property type="evidence" value="ECO:0007669"/>
    <property type="project" value="UniProtKB-KW"/>
</dbReference>
<dbReference type="AlphaFoldDB" id="A0A0M3JLF4"/>
<sequence>MQLPDVFPMMRYEDAIEVLQSKGENISPGRGLNKKQELTLVKHCKSPVFITHFPSSQKPFYMSRTNDQKYVSLAIDFLDSFISF</sequence>
<reference evidence="7 8" key="2">
    <citation type="submission" date="2018-11" db="EMBL/GenBank/DDBJ databases">
        <authorList>
            <consortium name="Pathogen Informatics"/>
        </authorList>
    </citation>
    <scope>NUCLEOTIDE SEQUENCE [LARGE SCALE GENOMIC DNA]</scope>
</reference>
<dbReference type="OrthoDB" id="360585at2759"/>
<dbReference type="GO" id="GO:0006421">
    <property type="term" value="P:asparaginyl-tRNA aminoacylation"/>
    <property type="evidence" value="ECO:0007669"/>
    <property type="project" value="TreeGrafter"/>
</dbReference>
<keyword evidence="4" id="KW-0648">Protein biosynthesis</keyword>
<evidence type="ECO:0000313" key="9">
    <source>
        <dbReference type="WBParaSite" id="ASIM_0000848501-mRNA-1"/>
    </source>
</evidence>
<dbReference type="GO" id="GO:0004816">
    <property type="term" value="F:asparagine-tRNA ligase activity"/>
    <property type="evidence" value="ECO:0007669"/>
    <property type="project" value="TreeGrafter"/>
</dbReference>
<dbReference type="PANTHER" id="PTHR22594">
    <property type="entry name" value="ASPARTYL/LYSYL-TRNA SYNTHETASE"/>
    <property type="match status" value="1"/>
</dbReference>
<evidence type="ECO:0000256" key="4">
    <source>
        <dbReference type="ARBA" id="ARBA00022917"/>
    </source>
</evidence>
<dbReference type="Pfam" id="PF00152">
    <property type="entry name" value="tRNA-synt_2"/>
    <property type="match status" value="1"/>
</dbReference>
<evidence type="ECO:0000313" key="8">
    <source>
        <dbReference type="Proteomes" id="UP000267096"/>
    </source>
</evidence>
<keyword evidence="5" id="KW-0030">Aminoacyl-tRNA synthetase</keyword>
<keyword evidence="2" id="KW-0547">Nucleotide-binding</keyword>
<keyword evidence="1" id="KW-0436">Ligase</keyword>
<accession>A0A0M3JLF4</accession>
<dbReference type="GO" id="GO:0005739">
    <property type="term" value="C:mitochondrion"/>
    <property type="evidence" value="ECO:0007669"/>
    <property type="project" value="TreeGrafter"/>
</dbReference>
<evidence type="ECO:0000259" key="6">
    <source>
        <dbReference type="Pfam" id="PF00152"/>
    </source>
</evidence>
<dbReference type="InterPro" id="IPR004364">
    <property type="entry name" value="Aa-tRNA-synt_II"/>
</dbReference>
<keyword evidence="8" id="KW-1185">Reference proteome</keyword>
<protein>
    <submittedName>
        <fullName evidence="9">tRNA-synt_2 domain-containing protein</fullName>
    </submittedName>
</protein>
<reference evidence="9" key="1">
    <citation type="submission" date="2017-02" db="UniProtKB">
        <authorList>
            <consortium name="WormBaseParasite"/>
        </authorList>
    </citation>
    <scope>IDENTIFICATION</scope>
</reference>
<evidence type="ECO:0000313" key="7">
    <source>
        <dbReference type="EMBL" id="VDK31146.1"/>
    </source>
</evidence>
<proteinExistence type="predicted"/>
<name>A0A0M3JLF4_ANISI</name>
<dbReference type="EMBL" id="UYRR01021763">
    <property type="protein sequence ID" value="VDK31146.1"/>
    <property type="molecule type" value="Genomic_DNA"/>
</dbReference>
<feature type="domain" description="Aminoacyl-tRNA synthetase class II (D/K/N)" evidence="6">
    <location>
        <begin position="3"/>
        <end position="76"/>
    </location>
</feature>
<dbReference type="InterPro" id="IPR045864">
    <property type="entry name" value="aa-tRNA-synth_II/BPL/LPL"/>
</dbReference>
<dbReference type="SUPFAM" id="SSF55681">
    <property type="entry name" value="Class II aaRS and biotin synthetases"/>
    <property type="match status" value="1"/>
</dbReference>
<dbReference type="Proteomes" id="UP000267096">
    <property type="component" value="Unassembled WGS sequence"/>
</dbReference>
<evidence type="ECO:0000256" key="1">
    <source>
        <dbReference type="ARBA" id="ARBA00022598"/>
    </source>
</evidence>
<dbReference type="PANTHER" id="PTHR22594:SF34">
    <property type="entry name" value="ASPARAGINE--TRNA LIGASE, MITOCHONDRIAL-RELATED"/>
    <property type="match status" value="1"/>
</dbReference>
<organism evidence="9">
    <name type="scientific">Anisakis simplex</name>
    <name type="common">Herring worm</name>
    <dbReference type="NCBI Taxonomy" id="6269"/>
    <lineage>
        <taxon>Eukaryota</taxon>
        <taxon>Metazoa</taxon>
        <taxon>Ecdysozoa</taxon>
        <taxon>Nematoda</taxon>
        <taxon>Chromadorea</taxon>
        <taxon>Rhabditida</taxon>
        <taxon>Spirurina</taxon>
        <taxon>Ascaridomorpha</taxon>
        <taxon>Ascaridoidea</taxon>
        <taxon>Anisakidae</taxon>
        <taxon>Anisakis</taxon>
        <taxon>Anisakis simplex complex</taxon>
    </lineage>
</organism>
<evidence type="ECO:0000256" key="5">
    <source>
        <dbReference type="ARBA" id="ARBA00023146"/>
    </source>
</evidence>
<evidence type="ECO:0000256" key="2">
    <source>
        <dbReference type="ARBA" id="ARBA00022741"/>
    </source>
</evidence>
<evidence type="ECO:0000256" key="3">
    <source>
        <dbReference type="ARBA" id="ARBA00022840"/>
    </source>
</evidence>
<dbReference type="WBParaSite" id="ASIM_0000848501-mRNA-1">
    <property type="protein sequence ID" value="ASIM_0000848501-mRNA-1"/>
    <property type="gene ID" value="ASIM_0000848501"/>
</dbReference>
<gene>
    <name evidence="7" type="ORF">ASIM_LOCUS8236</name>
</gene>